<evidence type="ECO:0000256" key="2">
    <source>
        <dbReference type="ARBA" id="ARBA00022475"/>
    </source>
</evidence>
<evidence type="ECO:0000256" key="8">
    <source>
        <dbReference type="ARBA" id="ARBA00023133"/>
    </source>
</evidence>
<proteinExistence type="predicted"/>
<comment type="pathway">
    <text evidence="11">Porphyrin-containing compound metabolism.</text>
</comment>
<dbReference type="GO" id="GO:0016020">
    <property type="term" value="C:membrane"/>
    <property type="evidence" value="ECO:0007669"/>
    <property type="project" value="UniProtKB-SubCell"/>
</dbReference>
<keyword evidence="14" id="KW-1185">Reference proteome</keyword>
<dbReference type="InterPro" id="IPR050450">
    <property type="entry name" value="COX15/CtaA_HemeA_synthase"/>
</dbReference>
<dbReference type="STRING" id="46223.SAMN05421852_13410"/>
<feature type="transmembrane region" description="Helical" evidence="12">
    <location>
        <begin position="284"/>
        <end position="305"/>
    </location>
</feature>
<dbReference type="AlphaFoldDB" id="A0A1I3V4K3"/>
<dbReference type="EMBL" id="FORR01000034">
    <property type="protein sequence ID" value="SFJ90175.1"/>
    <property type="molecule type" value="Genomic_DNA"/>
</dbReference>
<reference evidence="13 14" key="1">
    <citation type="submission" date="2016-10" db="EMBL/GenBank/DDBJ databases">
        <authorList>
            <person name="de Groot N.N."/>
        </authorList>
    </citation>
    <scope>NUCLEOTIDE SEQUENCE [LARGE SCALE GENOMIC DNA]</scope>
    <source>
        <strain evidence="13 14">DSM 44778</strain>
    </source>
</reference>
<keyword evidence="4" id="KW-0479">Metal-binding</keyword>
<keyword evidence="10" id="KW-1015">Disulfide bond</keyword>
<feature type="transmembrane region" description="Helical" evidence="12">
    <location>
        <begin position="94"/>
        <end position="115"/>
    </location>
</feature>
<dbReference type="PANTHER" id="PTHR35457">
    <property type="entry name" value="HEME A SYNTHASE"/>
    <property type="match status" value="1"/>
</dbReference>
<keyword evidence="6" id="KW-0560">Oxidoreductase</keyword>
<evidence type="ECO:0000256" key="7">
    <source>
        <dbReference type="ARBA" id="ARBA00023004"/>
    </source>
</evidence>
<organism evidence="13 14">
    <name type="scientific">Thermoflavimicrobium dichotomicum</name>
    <dbReference type="NCBI Taxonomy" id="46223"/>
    <lineage>
        <taxon>Bacteria</taxon>
        <taxon>Bacillati</taxon>
        <taxon>Bacillota</taxon>
        <taxon>Bacilli</taxon>
        <taxon>Bacillales</taxon>
        <taxon>Thermoactinomycetaceae</taxon>
        <taxon>Thermoflavimicrobium</taxon>
    </lineage>
</organism>
<feature type="transmembrane region" description="Helical" evidence="12">
    <location>
        <begin position="258"/>
        <end position="278"/>
    </location>
</feature>
<feature type="transmembrane region" description="Helical" evidence="12">
    <location>
        <begin position="127"/>
        <end position="147"/>
    </location>
</feature>
<dbReference type="GO" id="GO:0006784">
    <property type="term" value="P:heme A biosynthetic process"/>
    <property type="evidence" value="ECO:0007669"/>
    <property type="project" value="InterPro"/>
</dbReference>
<feature type="transmembrane region" description="Helical" evidence="12">
    <location>
        <begin position="172"/>
        <end position="191"/>
    </location>
</feature>
<keyword evidence="2" id="KW-1003">Cell membrane</keyword>
<dbReference type="GO" id="GO:0046872">
    <property type="term" value="F:metal ion binding"/>
    <property type="evidence" value="ECO:0007669"/>
    <property type="project" value="UniProtKB-KW"/>
</dbReference>
<keyword evidence="5 12" id="KW-1133">Transmembrane helix</keyword>
<evidence type="ECO:0000313" key="13">
    <source>
        <dbReference type="EMBL" id="SFJ90175.1"/>
    </source>
</evidence>
<dbReference type="PANTHER" id="PTHR35457:SF1">
    <property type="entry name" value="HEME A SYNTHASE"/>
    <property type="match status" value="1"/>
</dbReference>
<evidence type="ECO:0000256" key="10">
    <source>
        <dbReference type="ARBA" id="ARBA00023157"/>
    </source>
</evidence>
<evidence type="ECO:0000256" key="6">
    <source>
        <dbReference type="ARBA" id="ARBA00023002"/>
    </source>
</evidence>
<sequence length="324" mass="36108">MSKHRWLRVLAVLTVIGSYLMLIMGAIVTKTGSGEGCGNSWPFCHGELIPASFPMETIIEYSHRIVSGGVGLLIVALVIWAWKAYPDSRRVKIFSFLSVFFVVFQGALGALTVVFRGPFAKKAALSLHFGFSLMCFASVVMLTIHLFQLKHGRTPEQETAKIKDEKPVSKRLQYGVWGLAVYTYLVVYTGALVRHTQATMACGFEFPLCGKQFLPGLANLEGIHMLHRYAGISLWFITLVFLWVIIRHYRIREDLHKGIWLAFLFITLQAVSGILTVLSGGQVLVALVHTTVISIYFSVLCYLCMQAGWPGGARFDKETPVLQS</sequence>
<dbReference type="RefSeq" id="WP_093231717.1">
    <property type="nucleotide sequence ID" value="NZ_FORR01000034.1"/>
</dbReference>
<dbReference type="Pfam" id="PF02628">
    <property type="entry name" value="COX15-CtaA"/>
    <property type="match status" value="1"/>
</dbReference>
<dbReference type="Proteomes" id="UP000199545">
    <property type="component" value="Unassembled WGS sequence"/>
</dbReference>
<keyword evidence="3 12" id="KW-0812">Transmembrane</keyword>
<feature type="transmembrane region" description="Helical" evidence="12">
    <location>
        <begin position="226"/>
        <end position="246"/>
    </location>
</feature>
<evidence type="ECO:0000256" key="1">
    <source>
        <dbReference type="ARBA" id="ARBA00004141"/>
    </source>
</evidence>
<comment type="subcellular location">
    <subcellularLocation>
        <location evidence="1">Membrane</location>
        <topology evidence="1">Multi-pass membrane protein</topology>
    </subcellularLocation>
</comment>
<evidence type="ECO:0000256" key="4">
    <source>
        <dbReference type="ARBA" id="ARBA00022723"/>
    </source>
</evidence>
<evidence type="ECO:0000256" key="5">
    <source>
        <dbReference type="ARBA" id="ARBA00022989"/>
    </source>
</evidence>
<gene>
    <name evidence="13" type="ORF">SAMN05421852_13410</name>
</gene>
<evidence type="ECO:0000256" key="11">
    <source>
        <dbReference type="ARBA" id="ARBA00023444"/>
    </source>
</evidence>
<protein>
    <submittedName>
        <fullName evidence="13">Cytochrome c oxidase assembly protein subunit 15</fullName>
    </submittedName>
</protein>
<keyword evidence="8" id="KW-0350">Heme biosynthesis</keyword>
<evidence type="ECO:0000256" key="9">
    <source>
        <dbReference type="ARBA" id="ARBA00023136"/>
    </source>
</evidence>
<keyword evidence="7" id="KW-0408">Iron</keyword>
<dbReference type="InterPro" id="IPR003780">
    <property type="entry name" value="COX15/CtaA_fam"/>
</dbReference>
<name>A0A1I3V4K3_9BACL</name>
<feature type="transmembrane region" description="Helical" evidence="12">
    <location>
        <begin position="61"/>
        <end position="82"/>
    </location>
</feature>
<evidence type="ECO:0000256" key="3">
    <source>
        <dbReference type="ARBA" id="ARBA00022692"/>
    </source>
</evidence>
<feature type="transmembrane region" description="Helical" evidence="12">
    <location>
        <begin position="7"/>
        <end position="28"/>
    </location>
</feature>
<dbReference type="OrthoDB" id="9816428at2"/>
<evidence type="ECO:0000256" key="12">
    <source>
        <dbReference type="SAM" id="Phobius"/>
    </source>
</evidence>
<evidence type="ECO:0000313" key="14">
    <source>
        <dbReference type="Proteomes" id="UP000199545"/>
    </source>
</evidence>
<accession>A0A1I3V4K3</accession>
<keyword evidence="9 12" id="KW-0472">Membrane</keyword>
<dbReference type="GO" id="GO:0016491">
    <property type="term" value="F:oxidoreductase activity"/>
    <property type="evidence" value="ECO:0007669"/>
    <property type="project" value="UniProtKB-KW"/>
</dbReference>